<dbReference type="GO" id="GO:0004751">
    <property type="term" value="F:ribose-5-phosphate isomerase activity"/>
    <property type="evidence" value="ECO:0007669"/>
    <property type="project" value="UniProtKB-EC"/>
</dbReference>
<comment type="caution">
    <text evidence="3">The sequence shown here is derived from an EMBL/GenBank/DDBJ whole genome shotgun (WGS) entry which is preliminary data.</text>
</comment>
<name>A0A7V4G8R9_9BACT</name>
<reference evidence="3" key="1">
    <citation type="journal article" date="2020" name="mSystems">
        <title>Genome- and Community-Level Interaction Insights into Carbon Utilization and Element Cycling Functions of Hydrothermarchaeota in Hydrothermal Sediment.</title>
        <authorList>
            <person name="Zhou Z."/>
            <person name="Liu Y."/>
            <person name="Xu W."/>
            <person name="Pan J."/>
            <person name="Luo Z.H."/>
            <person name="Li M."/>
        </authorList>
    </citation>
    <scope>NUCLEOTIDE SEQUENCE [LARGE SCALE GENOMIC DNA]</scope>
    <source>
        <strain evidence="3">SpSt-548</strain>
    </source>
</reference>
<proteinExistence type="inferred from homology"/>
<accession>A0A7V4G8R9</accession>
<dbReference type="GO" id="GO:0019316">
    <property type="term" value="P:D-allose catabolic process"/>
    <property type="evidence" value="ECO:0007669"/>
    <property type="project" value="TreeGrafter"/>
</dbReference>
<dbReference type="NCBIfam" id="TIGR01120">
    <property type="entry name" value="rpiB"/>
    <property type="match status" value="1"/>
</dbReference>
<dbReference type="AlphaFoldDB" id="A0A7V4G8R9"/>
<keyword evidence="2 3" id="KW-0413">Isomerase</keyword>
<comment type="similarity">
    <text evidence="1">Belongs to the LacAB/RpiB family.</text>
</comment>
<dbReference type="NCBIfam" id="TIGR00689">
    <property type="entry name" value="rpiB_lacA_lacB"/>
    <property type="match status" value="1"/>
</dbReference>
<dbReference type="Gene3D" id="3.40.1400.10">
    <property type="entry name" value="Sugar-phosphate isomerase, RpiB/LacA/LacB"/>
    <property type="match status" value="1"/>
</dbReference>
<dbReference type="GO" id="GO:0009052">
    <property type="term" value="P:pentose-phosphate shunt, non-oxidative branch"/>
    <property type="evidence" value="ECO:0007669"/>
    <property type="project" value="TreeGrafter"/>
</dbReference>
<protein>
    <submittedName>
        <fullName evidence="3">Ribose 5-phosphate isomerase B</fullName>
        <ecNumber evidence="3">5.3.1.6</ecNumber>
    </submittedName>
</protein>
<dbReference type="Pfam" id="PF02502">
    <property type="entry name" value="LacAB_rpiB"/>
    <property type="match status" value="1"/>
</dbReference>
<organism evidence="3">
    <name type="scientific">Desulfobacca acetoxidans</name>
    <dbReference type="NCBI Taxonomy" id="60893"/>
    <lineage>
        <taxon>Bacteria</taxon>
        <taxon>Pseudomonadati</taxon>
        <taxon>Thermodesulfobacteriota</taxon>
        <taxon>Desulfobaccia</taxon>
        <taxon>Desulfobaccales</taxon>
        <taxon>Desulfobaccaceae</taxon>
        <taxon>Desulfobacca</taxon>
    </lineage>
</organism>
<dbReference type="InterPro" id="IPR036569">
    <property type="entry name" value="RpiB_LacA_LacB_sf"/>
</dbReference>
<sequence>MRDGEGLAVNFVGTGVVGELVAQHAEERLDDTAEQARYAQQDAHLRIAEPQVIAIACDHAGYHLKQEVIKVLAELGVKVEDLGCSSPDESVHYPIFGKKVVDRVLSRPGGRGILICGTGLGMSIVANRFPGIRAALCYDVSTAIMSRRHNDANLLVLGGRMIGPQLAREIVTAWLTTPFDGGRHQERLNLLEKLAAPPSDNDTPA</sequence>
<dbReference type="EC" id="5.3.1.6" evidence="3"/>
<dbReference type="PANTHER" id="PTHR30345:SF0">
    <property type="entry name" value="DNA DAMAGE-REPAIR_TOLERATION PROTEIN DRT102"/>
    <property type="match status" value="1"/>
</dbReference>
<dbReference type="InterPro" id="IPR004785">
    <property type="entry name" value="RpiB"/>
</dbReference>
<dbReference type="NCBIfam" id="NF004051">
    <property type="entry name" value="PRK05571.1"/>
    <property type="match status" value="1"/>
</dbReference>
<evidence type="ECO:0000256" key="2">
    <source>
        <dbReference type="ARBA" id="ARBA00023235"/>
    </source>
</evidence>
<gene>
    <name evidence="3" type="primary">rpiB</name>
    <name evidence="3" type="ORF">ENT08_07000</name>
</gene>
<dbReference type="SUPFAM" id="SSF89623">
    <property type="entry name" value="Ribose/Galactose isomerase RpiB/AlsB"/>
    <property type="match status" value="1"/>
</dbReference>
<evidence type="ECO:0000313" key="3">
    <source>
        <dbReference type="EMBL" id="HGS05469.1"/>
    </source>
</evidence>
<evidence type="ECO:0000256" key="1">
    <source>
        <dbReference type="ARBA" id="ARBA00008754"/>
    </source>
</evidence>
<dbReference type="InterPro" id="IPR003500">
    <property type="entry name" value="RpiB_LacA_LacB"/>
</dbReference>
<dbReference type="EMBL" id="DSXI01000410">
    <property type="protein sequence ID" value="HGS05469.1"/>
    <property type="molecule type" value="Genomic_DNA"/>
</dbReference>
<dbReference type="PANTHER" id="PTHR30345">
    <property type="entry name" value="RIBOSE-5-PHOSPHATE ISOMERASE B"/>
    <property type="match status" value="1"/>
</dbReference>